<dbReference type="OrthoDB" id="9811314at2"/>
<feature type="domain" description="Peptidase M16 C-terminal" evidence="5">
    <location>
        <begin position="189"/>
        <end position="364"/>
    </location>
</feature>
<reference evidence="6 7" key="1">
    <citation type="submission" date="2018-04" db="EMBL/GenBank/DDBJ databases">
        <title>Novel Campyloabacter and Helicobacter Species and Strains.</title>
        <authorList>
            <person name="Mannion A.J."/>
            <person name="Shen Z."/>
            <person name="Fox J.G."/>
        </authorList>
    </citation>
    <scope>NUCLEOTIDE SEQUENCE [LARGE SCALE GENOMIC DNA]</scope>
    <source>
        <strain evidence="6 7">MIT 04-9362</strain>
    </source>
</reference>
<feature type="domain" description="Peptidase M16 N-terminal" evidence="4">
    <location>
        <begin position="42"/>
        <end position="150"/>
    </location>
</feature>
<dbReference type="GO" id="GO:0006508">
    <property type="term" value="P:proteolysis"/>
    <property type="evidence" value="ECO:0007669"/>
    <property type="project" value="InterPro"/>
</dbReference>
<dbReference type="InterPro" id="IPR007863">
    <property type="entry name" value="Peptidase_M16_C"/>
</dbReference>
<dbReference type="Pfam" id="PF05193">
    <property type="entry name" value="Peptidase_M16_C"/>
    <property type="match status" value="1"/>
</dbReference>
<comment type="caution">
    <text evidence="6">The sequence shown here is derived from an EMBL/GenBank/DDBJ whole genome shotgun (WGS) entry which is preliminary data.</text>
</comment>
<evidence type="ECO:0000256" key="2">
    <source>
        <dbReference type="ARBA" id="ARBA00007261"/>
    </source>
</evidence>
<dbReference type="Proteomes" id="UP000256695">
    <property type="component" value="Unassembled WGS sequence"/>
</dbReference>
<dbReference type="Pfam" id="PF00675">
    <property type="entry name" value="Peptidase_M16"/>
    <property type="match status" value="1"/>
</dbReference>
<evidence type="ECO:0000259" key="5">
    <source>
        <dbReference type="Pfam" id="PF05193"/>
    </source>
</evidence>
<evidence type="ECO:0000256" key="3">
    <source>
        <dbReference type="RuleBase" id="RU004447"/>
    </source>
</evidence>
<evidence type="ECO:0000259" key="4">
    <source>
        <dbReference type="Pfam" id="PF00675"/>
    </source>
</evidence>
<comment type="similarity">
    <text evidence="2 3">Belongs to the peptidase M16 family.</text>
</comment>
<name>A0A3D8JAR4_9HELI</name>
<evidence type="ECO:0000313" key="7">
    <source>
        <dbReference type="Proteomes" id="UP000256695"/>
    </source>
</evidence>
<dbReference type="SUPFAM" id="SSF63411">
    <property type="entry name" value="LuxS/MPP-like metallohydrolase"/>
    <property type="match status" value="2"/>
</dbReference>
<protein>
    <submittedName>
        <fullName evidence="6">Peptidase M16</fullName>
    </submittedName>
</protein>
<dbReference type="PROSITE" id="PS00143">
    <property type="entry name" value="INSULINASE"/>
    <property type="match status" value="1"/>
</dbReference>
<dbReference type="AlphaFoldDB" id="A0A3D8JAR4"/>
<dbReference type="Gene3D" id="3.30.830.10">
    <property type="entry name" value="Metalloenzyme, LuxS/M16 peptidase-like"/>
    <property type="match status" value="2"/>
</dbReference>
<proteinExistence type="inferred from homology"/>
<sequence>MKKFLFLLGVIMSVHFASSLPKYESIKLDNGLEVVVIPINNKSGVIQTSVFYKVGSRNEFMGKSGIAHMLEHLNFKSTKNLKAGEFDEIVKRFGGITNASTGFDYTHYFIKSSAQNLDQSLDLFAELMQNLALKEDEFLPERDVVAEERRWRTDNNPVGYLYFRFFNTAFIYHPYHWTPIGFMDDILNWNIQDIRNFHSTFYQPNNAIIIVAGDISPQEVFKKATQYFNNIKNTAPIPIVFTKEPKQDGPREVVIYRDTQLQWLAFGFKIPSFDSKDQVALSALSSLLSNGKSSLLYKELVDSKRMSNQIYGYNMDLIDEGVFMFIASANENIQAEDIKKEILKIIKKIQSGDISQEELDKLKINTKADFIYSLEDASSVADLFGSYFARGNIKPLLNYEEDFAKLTIKDLVDVANKYLILDQSTSLILKPSKEK</sequence>
<keyword evidence="7" id="KW-1185">Reference proteome</keyword>
<dbReference type="GO" id="GO:0046872">
    <property type="term" value="F:metal ion binding"/>
    <property type="evidence" value="ECO:0007669"/>
    <property type="project" value="InterPro"/>
</dbReference>
<dbReference type="InterPro" id="IPR050361">
    <property type="entry name" value="MPP/UQCRC_Complex"/>
</dbReference>
<dbReference type="RefSeq" id="WP_115578322.1">
    <property type="nucleotide sequence ID" value="NZ_NXLX01000001.1"/>
</dbReference>
<comment type="cofactor">
    <cofactor evidence="1">
        <name>Zn(2+)</name>
        <dbReference type="ChEBI" id="CHEBI:29105"/>
    </cofactor>
</comment>
<dbReference type="InterPro" id="IPR001431">
    <property type="entry name" value="Pept_M16_Zn_BS"/>
</dbReference>
<evidence type="ECO:0000256" key="1">
    <source>
        <dbReference type="ARBA" id="ARBA00001947"/>
    </source>
</evidence>
<gene>
    <name evidence="6" type="ORF">CQA57_00760</name>
</gene>
<evidence type="ECO:0000313" key="6">
    <source>
        <dbReference type="EMBL" id="RDU74613.1"/>
    </source>
</evidence>
<dbReference type="PANTHER" id="PTHR11851:SF49">
    <property type="entry name" value="MITOCHONDRIAL-PROCESSING PEPTIDASE SUBUNIT ALPHA"/>
    <property type="match status" value="1"/>
</dbReference>
<dbReference type="EMBL" id="NXLX01000001">
    <property type="protein sequence ID" value="RDU74613.1"/>
    <property type="molecule type" value="Genomic_DNA"/>
</dbReference>
<accession>A0A3D8JAR4</accession>
<dbReference type="InterPro" id="IPR011249">
    <property type="entry name" value="Metalloenz_LuxS/M16"/>
</dbReference>
<dbReference type="PANTHER" id="PTHR11851">
    <property type="entry name" value="METALLOPROTEASE"/>
    <property type="match status" value="1"/>
</dbReference>
<dbReference type="InterPro" id="IPR011765">
    <property type="entry name" value="Pept_M16_N"/>
</dbReference>
<organism evidence="6 7">
    <name type="scientific">Helicobacter anseris</name>
    <dbReference type="NCBI Taxonomy" id="375926"/>
    <lineage>
        <taxon>Bacteria</taxon>
        <taxon>Pseudomonadati</taxon>
        <taxon>Campylobacterota</taxon>
        <taxon>Epsilonproteobacteria</taxon>
        <taxon>Campylobacterales</taxon>
        <taxon>Helicobacteraceae</taxon>
        <taxon>Helicobacter</taxon>
    </lineage>
</organism>
<dbReference type="GO" id="GO:0004222">
    <property type="term" value="F:metalloendopeptidase activity"/>
    <property type="evidence" value="ECO:0007669"/>
    <property type="project" value="InterPro"/>
</dbReference>